<accession>A0ABY5NK16</accession>
<proteinExistence type="predicted"/>
<dbReference type="Proteomes" id="UP001054811">
    <property type="component" value="Chromosome"/>
</dbReference>
<feature type="region of interest" description="Disordered" evidence="4">
    <location>
        <begin position="231"/>
        <end position="362"/>
    </location>
</feature>
<keyword evidence="7" id="KW-1185">Reference proteome</keyword>
<evidence type="ECO:0000313" key="7">
    <source>
        <dbReference type="Proteomes" id="UP001054811"/>
    </source>
</evidence>
<sequence>MRAAADQVRAALSAPRPEPEDELALLLAEQAAPHGAGRSAPVRIPASRYKDFVADYAGTVSALARPLPERPFRQTRLGTLFHAWVERRSGLVGASGSLDDALWEGGDDDAAFSPADLSDLRTLQAAFEQSEWAALQPIEVETEIDFRFTGLDEQEHLAICKLDAVYRRGDRIEIVDWKTGAPPRDQAARESRMLRARAVPSRVPRTAWCAAGLDRRDALLRRTRAGAARLSRPECYSEAAHRRSAASDARSASPTASASPAGPTQSETSSGAVRSGSTAGSGAAEPRRSVSVKKDESSASNASVCSEVSTDGAAASGIRPSRAMASSTSIPSSASRSSSRTVSARDASSATASAMTSSRPSS</sequence>
<evidence type="ECO:0000313" key="6">
    <source>
        <dbReference type="EMBL" id="UUT35507.1"/>
    </source>
</evidence>
<name>A0ABY5NK16_9MICO</name>
<feature type="compositionally biased region" description="Polar residues" evidence="4">
    <location>
        <begin position="298"/>
        <end position="309"/>
    </location>
</feature>
<keyword evidence="2" id="KW-0378">Hydrolase</keyword>
<dbReference type="InterPro" id="IPR038726">
    <property type="entry name" value="PDDEXK_AddAB-type"/>
</dbReference>
<feature type="compositionally biased region" description="Low complexity" evidence="4">
    <location>
        <begin position="246"/>
        <end position="263"/>
    </location>
</feature>
<keyword evidence="2" id="KW-0347">Helicase</keyword>
<feature type="compositionally biased region" description="Polar residues" evidence="4">
    <location>
        <begin position="264"/>
        <end position="280"/>
    </location>
</feature>
<gene>
    <name evidence="6" type="ORF">L2X98_19280</name>
</gene>
<organism evidence="6 7">
    <name type="scientific">Microbacterium elymi</name>
    <dbReference type="NCBI Taxonomy" id="2909587"/>
    <lineage>
        <taxon>Bacteria</taxon>
        <taxon>Bacillati</taxon>
        <taxon>Actinomycetota</taxon>
        <taxon>Actinomycetes</taxon>
        <taxon>Micrococcales</taxon>
        <taxon>Microbacteriaceae</taxon>
        <taxon>Microbacterium</taxon>
    </lineage>
</organism>
<evidence type="ECO:0000256" key="3">
    <source>
        <dbReference type="ARBA" id="ARBA00023204"/>
    </source>
</evidence>
<protein>
    <submittedName>
        <fullName evidence="6">PD-(D/E)XK nuclease family protein</fullName>
    </submittedName>
</protein>
<dbReference type="EMBL" id="CP091139">
    <property type="protein sequence ID" value="UUT35507.1"/>
    <property type="molecule type" value="Genomic_DNA"/>
</dbReference>
<feature type="compositionally biased region" description="Low complexity" evidence="4">
    <location>
        <begin position="321"/>
        <end position="362"/>
    </location>
</feature>
<keyword evidence="1" id="KW-0227">DNA damage</keyword>
<keyword evidence="3" id="KW-0234">DNA repair</keyword>
<feature type="compositionally biased region" description="Basic and acidic residues" evidence="4">
    <location>
        <begin position="285"/>
        <end position="297"/>
    </location>
</feature>
<evidence type="ECO:0000256" key="2">
    <source>
        <dbReference type="ARBA" id="ARBA00022806"/>
    </source>
</evidence>
<evidence type="ECO:0000256" key="4">
    <source>
        <dbReference type="SAM" id="MobiDB-lite"/>
    </source>
</evidence>
<keyword evidence="2" id="KW-0067">ATP-binding</keyword>
<dbReference type="Pfam" id="PF12705">
    <property type="entry name" value="PDDEXK_1"/>
    <property type="match status" value="1"/>
</dbReference>
<reference evidence="6" key="1">
    <citation type="submission" date="2022-01" db="EMBL/GenBank/DDBJ databases">
        <title>Microbacterium eymi and Microbacterium rhizovicinus sp. nov., isolated from the rhizospheric soil of Elymus tsukushiensis, a plant native to the Dokdo Islands, Republic of Korea.</title>
        <authorList>
            <person name="Hwang Y.J."/>
        </authorList>
    </citation>
    <scope>NUCLEOTIDE SEQUENCE</scope>
    <source>
        <strain evidence="6">KUDC0405</strain>
    </source>
</reference>
<keyword evidence="2" id="KW-0547">Nucleotide-binding</keyword>
<evidence type="ECO:0000259" key="5">
    <source>
        <dbReference type="Pfam" id="PF12705"/>
    </source>
</evidence>
<feature type="domain" description="PD-(D/E)XK endonuclease-like" evidence="5">
    <location>
        <begin position="66"/>
        <end position="186"/>
    </location>
</feature>
<evidence type="ECO:0000256" key="1">
    <source>
        <dbReference type="ARBA" id="ARBA00022763"/>
    </source>
</evidence>